<reference evidence="2 3" key="1">
    <citation type="submission" date="2022-01" db="EMBL/GenBank/DDBJ databases">
        <authorList>
            <person name="Xiong W."/>
            <person name="Schranz E."/>
        </authorList>
    </citation>
    <scope>NUCLEOTIDE SEQUENCE [LARGE SCALE GENOMIC DNA]</scope>
</reference>
<gene>
    <name evidence="2" type="ORF">LVIROSA_LOCUS38097</name>
</gene>
<dbReference type="EMBL" id="CAKMRJ010005745">
    <property type="protein sequence ID" value="CAH1452810.1"/>
    <property type="molecule type" value="Genomic_DNA"/>
</dbReference>
<evidence type="ECO:0000256" key="1">
    <source>
        <dbReference type="SAM" id="MobiDB-lite"/>
    </source>
</evidence>
<dbReference type="AlphaFoldDB" id="A0AAU9PQZ2"/>
<accession>A0AAU9PQZ2</accession>
<organism evidence="2 3">
    <name type="scientific">Lactuca virosa</name>
    <dbReference type="NCBI Taxonomy" id="75947"/>
    <lineage>
        <taxon>Eukaryota</taxon>
        <taxon>Viridiplantae</taxon>
        <taxon>Streptophyta</taxon>
        <taxon>Embryophyta</taxon>
        <taxon>Tracheophyta</taxon>
        <taxon>Spermatophyta</taxon>
        <taxon>Magnoliopsida</taxon>
        <taxon>eudicotyledons</taxon>
        <taxon>Gunneridae</taxon>
        <taxon>Pentapetalae</taxon>
        <taxon>asterids</taxon>
        <taxon>campanulids</taxon>
        <taxon>Asterales</taxon>
        <taxon>Asteraceae</taxon>
        <taxon>Cichorioideae</taxon>
        <taxon>Cichorieae</taxon>
        <taxon>Lactucinae</taxon>
        <taxon>Lactuca</taxon>
    </lineage>
</organism>
<evidence type="ECO:0000313" key="3">
    <source>
        <dbReference type="Proteomes" id="UP001157418"/>
    </source>
</evidence>
<comment type="caution">
    <text evidence="2">The sequence shown here is derived from an EMBL/GenBank/DDBJ whole genome shotgun (WGS) entry which is preliminary data.</text>
</comment>
<sequence length="138" mass="15393">MDVHEDQDLDGLPNVPSSRYRNSDVHDANIEDGVLLPKGIAGTSKRGKGSKKVTNPVPTPKKVTKPIQVQDPKESAKEVVPSKYGVLKKLKKMAHRSRHSPERQPIIKSIPEQFISSHKEMFASKINKIRKPRSIARG</sequence>
<dbReference type="Proteomes" id="UP001157418">
    <property type="component" value="Unassembled WGS sequence"/>
</dbReference>
<name>A0AAU9PQZ2_9ASTR</name>
<keyword evidence="3" id="KW-1185">Reference proteome</keyword>
<protein>
    <submittedName>
        <fullName evidence="2">Uncharacterized protein</fullName>
    </submittedName>
</protein>
<proteinExistence type="predicted"/>
<evidence type="ECO:0000313" key="2">
    <source>
        <dbReference type="EMBL" id="CAH1452810.1"/>
    </source>
</evidence>
<feature type="region of interest" description="Disordered" evidence="1">
    <location>
        <begin position="1"/>
        <end position="76"/>
    </location>
</feature>